<evidence type="ECO:0000313" key="3">
    <source>
        <dbReference type="Proteomes" id="UP000323000"/>
    </source>
</evidence>
<feature type="compositionally biased region" description="Low complexity" evidence="1">
    <location>
        <begin position="184"/>
        <end position="196"/>
    </location>
</feature>
<dbReference type="AlphaFoldDB" id="A0A5C7IAP1"/>
<dbReference type="Proteomes" id="UP000323000">
    <property type="component" value="Chromosome 3"/>
</dbReference>
<feature type="region of interest" description="Disordered" evidence="1">
    <location>
        <begin position="135"/>
        <end position="212"/>
    </location>
</feature>
<organism evidence="2 3">
    <name type="scientific">Acer yangbiense</name>
    <dbReference type="NCBI Taxonomy" id="1000413"/>
    <lineage>
        <taxon>Eukaryota</taxon>
        <taxon>Viridiplantae</taxon>
        <taxon>Streptophyta</taxon>
        <taxon>Embryophyta</taxon>
        <taxon>Tracheophyta</taxon>
        <taxon>Spermatophyta</taxon>
        <taxon>Magnoliopsida</taxon>
        <taxon>eudicotyledons</taxon>
        <taxon>Gunneridae</taxon>
        <taxon>Pentapetalae</taxon>
        <taxon>rosids</taxon>
        <taxon>malvids</taxon>
        <taxon>Sapindales</taxon>
        <taxon>Sapindaceae</taxon>
        <taxon>Hippocastanoideae</taxon>
        <taxon>Acereae</taxon>
        <taxon>Acer</taxon>
    </lineage>
</organism>
<evidence type="ECO:0000313" key="2">
    <source>
        <dbReference type="EMBL" id="TXG66493.1"/>
    </source>
</evidence>
<feature type="compositionally biased region" description="Basic and acidic residues" evidence="1">
    <location>
        <begin position="136"/>
        <end position="145"/>
    </location>
</feature>
<protein>
    <submittedName>
        <fullName evidence="2">Uncharacterized protein</fullName>
    </submittedName>
</protein>
<reference evidence="3" key="1">
    <citation type="journal article" date="2019" name="Gigascience">
        <title>De novo genome assembly of the endangered Acer yangbiense, a plant species with extremely small populations endemic to Yunnan Province, China.</title>
        <authorList>
            <person name="Yang J."/>
            <person name="Wariss H.M."/>
            <person name="Tao L."/>
            <person name="Zhang R."/>
            <person name="Yun Q."/>
            <person name="Hollingsworth P."/>
            <person name="Dao Z."/>
            <person name="Luo G."/>
            <person name="Guo H."/>
            <person name="Ma Y."/>
            <person name="Sun W."/>
        </authorList>
    </citation>
    <scope>NUCLEOTIDE SEQUENCE [LARGE SCALE GENOMIC DNA]</scope>
    <source>
        <strain evidence="3">cv. Malutang</strain>
    </source>
</reference>
<proteinExistence type="predicted"/>
<sequence>MSFKGEMDTLLKVSVLFGTEVMELGECDADHISLINLVHAMIKEFTGNSELPNGGFIVRAELPLSSDTTVVSTDSQLLDVFREFVFHGYDVIRFQIVPTHCPPSNTPHSPIDESEVVEQICSCNEVSTMFDFEADSEVKDTKSDEGVESDGDGVQTGDSVEDKGVDLDDGVEVEGVDLGDGVTGEDVNNGERVGLDGVEDEGGVEDDGVQNE</sequence>
<keyword evidence="3" id="KW-1185">Reference proteome</keyword>
<comment type="caution">
    <text evidence="2">The sequence shown here is derived from an EMBL/GenBank/DDBJ whole genome shotgun (WGS) entry which is preliminary data.</text>
</comment>
<feature type="compositionally biased region" description="Acidic residues" evidence="1">
    <location>
        <begin position="167"/>
        <end position="177"/>
    </location>
</feature>
<name>A0A5C7IAP1_9ROSI</name>
<feature type="compositionally biased region" description="Acidic residues" evidence="1">
    <location>
        <begin position="197"/>
        <end position="212"/>
    </location>
</feature>
<evidence type="ECO:0000256" key="1">
    <source>
        <dbReference type="SAM" id="MobiDB-lite"/>
    </source>
</evidence>
<dbReference type="OrthoDB" id="10529574at2759"/>
<gene>
    <name evidence="2" type="ORF">EZV62_007768</name>
</gene>
<dbReference type="EMBL" id="VAHF01000003">
    <property type="protein sequence ID" value="TXG66493.1"/>
    <property type="molecule type" value="Genomic_DNA"/>
</dbReference>
<accession>A0A5C7IAP1</accession>